<reference evidence="1" key="1">
    <citation type="submission" date="2022-03" db="EMBL/GenBank/DDBJ databases">
        <authorList>
            <person name="Martin C."/>
        </authorList>
    </citation>
    <scope>NUCLEOTIDE SEQUENCE</scope>
</reference>
<evidence type="ECO:0000313" key="1">
    <source>
        <dbReference type="EMBL" id="CAH1793537.1"/>
    </source>
</evidence>
<evidence type="ECO:0000313" key="2">
    <source>
        <dbReference type="Proteomes" id="UP000749559"/>
    </source>
</evidence>
<dbReference type="AlphaFoldDB" id="A0A8J1UQU5"/>
<dbReference type="SUPFAM" id="SSF47986">
    <property type="entry name" value="DEATH domain"/>
    <property type="match status" value="1"/>
</dbReference>
<organism evidence="1 2">
    <name type="scientific">Owenia fusiformis</name>
    <name type="common">Polychaete worm</name>
    <dbReference type="NCBI Taxonomy" id="6347"/>
    <lineage>
        <taxon>Eukaryota</taxon>
        <taxon>Metazoa</taxon>
        <taxon>Spiralia</taxon>
        <taxon>Lophotrochozoa</taxon>
        <taxon>Annelida</taxon>
        <taxon>Polychaeta</taxon>
        <taxon>Sedentaria</taxon>
        <taxon>Canalipalpata</taxon>
        <taxon>Sabellida</taxon>
        <taxon>Oweniida</taxon>
        <taxon>Oweniidae</taxon>
        <taxon>Owenia</taxon>
    </lineage>
</organism>
<gene>
    <name evidence="1" type="ORF">OFUS_LOCUS18375</name>
</gene>
<comment type="caution">
    <text evidence="1">The sequence shown here is derived from an EMBL/GenBank/DDBJ whole genome shotgun (WGS) entry which is preliminary data.</text>
</comment>
<protein>
    <submittedName>
        <fullName evidence="1">Uncharacterized protein</fullName>
    </submittedName>
</protein>
<dbReference type="Gene3D" id="1.10.533.10">
    <property type="entry name" value="Death Domain, Fas"/>
    <property type="match status" value="1"/>
</dbReference>
<dbReference type="GO" id="GO:0007165">
    <property type="term" value="P:signal transduction"/>
    <property type="evidence" value="ECO:0007669"/>
    <property type="project" value="InterPro"/>
</dbReference>
<keyword evidence="2" id="KW-1185">Reference proteome</keyword>
<sequence>MPVLSRKHDIDRMSKKCPPNLQTVHSFLKQSVKEALKKLSALEISFYGKGKTVYHEVKKWAGPLEEAREIAHAPNLRCAKQLDKIISMANDPFTHFIMDKNNLEALTDCYDKIKSYIPNRFGDLTEDLHKIMKYLQTYCLSYYDIHLEPRFDTGYEYECKRQRLSENIRQWLQHIVQLPVIFKETGLDCDLEDFCYPVREISRKCEVFKIPFLFMFPEACESIRNACNEMLEWIQADEQYASFVKNDIIELEASKEKKLKRFLEIQNKSYQLAYRLSTMEMESVVMSEDLDNLKDRENQLICDEELLMTENNTIKVDIEVKGFRRDNLRKNITAAEGEEHQEALIEAYAVLGEELKSLRGKMPQARRKLAGVKLKLEWIERKKEDLENTVLNFGSVKQEMKRVQELLGHAETEYSNCLSNMTIARQIHLYKSSPDALEKIFHGLPVALNFERLPGNMSKEDPFERACSVTSQFIDSDWSKLYRTLPYYPERGCENIERDIRDVSEEISRESEPKRALRMIHRWRRLHTRATLDNLKTALEKLRRFDVLQEIELELNPPKKEKKQEESNIPDFLPEHLVPYFREVERYDQLRASGKLNATV</sequence>
<name>A0A8J1UQU5_OWEFU</name>
<dbReference type="InterPro" id="IPR000488">
    <property type="entry name" value="Death_dom"/>
</dbReference>
<dbReference type="CDD" id="cd01670">
    <property type="entry name" value="Death"/>
    <property type="match status" value="1"/>
</dbReference>
<dbReference type="InterPro" id="IPR011029">
    <property type="entry name" value="DEATH-like_dom_sf"/>
</dbReference>
<accession>A0A8J1UQU5</accession>
<proteinExistence type="predicted"/>
<dbReference type="Proteomes" id="UP000749559">
    <property type="component" value="Unassembled WGS sequence"/>
</dbReference>
<dbReference type="PROSITE" id="PS50017">
    <property type="entry name" value="DEATH_DOMAIN"/>
    <property type="match status" value="1"/>
</dbReference>
<dbReference type="OrthoDB" id="6074739at2759"/>
<dbReference type="EMBL" id="CAIIXF020000009">
    <property type="protein sequence ID" value="CAH1793537.1"/>
    <property type="molecule type" value="Genomic_DNA"/>
</dbReference>